<reference evidence="10" key="1">
    <citation type="submission" date="2021-03" db="EMBL/GenBank/DDBJ databases">
        <title>Microbacterium sp. nov., a novel actinobacterium isolated from cow dung.</title>
        <authorList>
            <person name="Zhang L."/>
        </authorList>
    </citation>
    <scope>NUCLEOTIDE SEQUENCE</scope>
    <source>
        <strain evidence="10">NEAU-LLB</strain>
    </source>
</reference>
<accession>A0A939TR45</accession>
<comment type="catalytic activity">
    <reaction evidence="1">
        <text>2 alpha,alpha'-trehalose 6-mycolate = alpha,alpha'-trehalose 6,6'-bismycolate + alpha,alpha-trehalose</text>
        <dbReference type="Rhea" id="RHEA:23472"/>
        <dbReference type="ChEBI" id="CHEBI:16551"/>
        <dbReference type="ChEBI" id="CHEBI:18195"/>
        <dbReference type="ChEBI" id="CHEBI:18234"/>
        <dbReference type="EC" id="2.3.1.122"/>
    </reaction>
</comment>
<evidence type="ECO:0000256" key="8">
    <source>
        <dbReference type="ARBA" id="ARBA00048109"/>
    </source>
</evidence>
<protein>
    <recommendedName>
        <fullName evidence="7">Acyl-CoA:diacylglycerol acyltransferase</fullName>
        <ecNumber evidence="3">2.3.1.122</ecNumber>
        <ecNumber evidence="4">2.3.1.20</ecNumber>
    </recommendedName>
</protein>
<dbReference type="InterPro" id="IPR050583">
    <property type="entry name" value="Mycobacterial_A85_antigen"/>
</dbReference>
<dbReference type="Proteomes" id="UP000680132">
    <property type="component" value="Unassembled WGS sequence"/>
</dbReference>
<dbReference type="Gene3D" id="2.60.40.10">
    <property type="entry name" value="Immunoglobulins"/>
    <property type="match status" value="1"/>
</dbReference>
<dbReference type="GO" id="GO:0005975">
    <property type="term" value="P:carbohydrate metabolic process"/>
    <property type="evidence" value="ECO:0007669"/>
    <property type="project" value="UniProtKB-ARBA"/>
</dbReference>
<dbReference type="PANTHER" id="PTHR48098">
    <property type="entry name" value="ENTEROCHELIN ESTERASE-RELATED"/>
    <property type="match status" value="1"/>
</dbReference>
<keyword evidence="9" id="KW-0732">Signal</keyword>
<organism evidence="10 11">
    <name type="scientific">Microbacterium stercoris</name>
    <dbReference type="NCBI Taxonomy" id="2820289"/>
    <lineage>
        <taxon>Bacteria</taxon>
        <taxon>Bacillati</taxon>
        <taxon>Actinomycetota</taxon>
        <taxon>Actinomycetes</taxon>
        <taxon>Micrococcales</taxon>
        <taxon>Microbacteriaceae</taxon>
        <taxon>Microbacterium</taxon>
    </lineage>
</organism>
<evidence type="ECO:0000256" key="6">
    <source>
        <dbReference type="ARBA" id="ARBA00023315"/>
    </source>
</evidence>
<dbReference type="Gene3D" id="3.40.50.1820">
    <property type="entry name" value="alpha/beta hydrolase"/>
    <property type="match status" value="2"/>
</dbReference>
<dbReference type="InterPro" id="IPR013783">
    <property type="entry name" value="Ig-like_fold"/>
</dbReference>
<dbReference type="EMBL" id="JAGFOA010000003">
    <property type="protein sequence ID" value="MBO3663766.1"/>
    <property type="molecule type" value="Genomic_DNA"/>
</dbReference>
<feature type="chain" id="PRO_5036701907" description="Acyl-CoA:diacylglycerol acyltransferase" evidence="9">
    <location>
        <begin position="41"/>
        <end position="737"/>
    </location>
</feature>
<evidence type="ECO:0000256" key="1">
    <source>
        <dbReference type="ARBA" id="ARBA00000697"/>
    </source>
</evidence>
<comment type="caution">
    <text evidence="10">The sequence shown here is derived from an EMBL/GenBank/DDBJ whole genome shotgun (WGS) entry which is preliminary data.</text>
</comment>
<dbReference type="GO" id="GO:0050348">
    <property type="term" value="F:trehalose O-mycolyltransferase activity"/>
    <property type="evidence" value="ECO:0007669"/>
    <property type="project" value="UniProtKB-EC"/>
</dbReference>
<evidence type="ECO:0000256" key="5">
    <source>
        <dbReference type="ARBA" id="ARBA00022679"/>
    </source>
</evidence>
<dbReference type="InterPro" id="IPR000801">
    <property type="entry name" value="Esterase-like"/>
</dbReference>
<keyword evidence="11" id="KW-1185">Reference proteome</keyword>
<evidence type="ECO:0000256" key="7">
    <source>
        <dbReference type="ARBA" id="ARBA00032572"/>
    </source>
</evidence>
<dbReference type="InterPro" id="IPR029058">
    <property type="entry name" value="AB_hydrolase_fold"/>
</dbReference>
<dbReference type="RefSeq" id="WP_208503178.1">
    <property type="nucleotide sequence ID" value="NZ_JAGFOA010000003.1"/>
</dbReference>
<evidence type="ECO:0000313" key="11">
    <source>
        <dbReference type="Proteomes" id="UP000680132"/>
    </source>
</evidence>
<gene>
    <name evidence="10" type="ORF">J5V96_09590</name>
</gene>
<dbReference type="PROSITE" id="PS51318">
    <property type="entry name" value="TAT"/>
    <property type="match status" value="1"/>
</dbReference>
<proteinExistence type="inferred from homology"/>
<evidence type="ECO:0000256" key="3">
    <source>
        <dbReference type="ARBA" id="ARBA00012820"/>
    </source>
</evidence>
<keyword evidence="5" id="KW-0808">Transferase</keyword>
<evidence type="ECO:0000256" key="4">
    <source>
        <dbReference type="ARBA" id="ARBA00013244"/>
    </source>
</evidence>
<dbReference type="EC" id="2.3.1.122" evidence="3"/>
<evidence type="ECO:0000256" key="9">
    <source>
        <dbReference type="SAM" id="SignalP"/>
    </source>
</evidence>
<dbReference type="InterPro" id="IPR006311">
    <property type="entry name" value="TAT_signal"/>
</dbReference>
<evidence type="ECO:0000256" key="2">
    <source>
        <dbReference type="ARBA" id="ARBA00005874"/>
    </source>
</evidence>
<dbReference type="SUPFAM" id="SSF81296">
    <property type="entry name" value="E set domains"/>
    <property type="match status" value="1"/>
</dbReference>
<dbReference type="Pfam" id="PF00756">
    <property type="entry name" value="Esterase"/>
    <property type="match status" value="2"/>
</dbReference>
<dbReference type="PROSITE" id="PS51257">
    <property type="entry name" value="PROKAR_LIPOPROTEIN"/>
    <property type="match status" value="1"/>
</dbReference>
<evidence type="ECO:0000313" key="10">
    <source>
        <dbReference type="EMBL" id="MBO3663766.1"/>
    </source>
</evidence>
<sequence length="737" mass="78789">MIDTRKSAGSARGMRRGAVAALTAAAMSACALIAAQPAAAAVSGDSWVSEPGDGIYRFTVPNSAVLDAVGTAPATVRVEGNFGPGHDSSLLNLDRNGTNWVATLGPLEPGLYSFHYEATIAGTEEEIHFGNPAAPQVVTSQPDLSTFFVDGEEAAWLADATGGGQVSTLDYWSNAAEAQRSAQVWTPPAYDADRAEEYPVLFLLSDSGQSHKEWNELGRATQILDNLALEGRIEPMVVVMADSETQKVKQEILNNLAPAVSADYNVSSDAEDRAIAGIGRGATQAIELLVSDTGAFAHVGAFSGSFTGKISKGKAKQINSRTDLVRLYTGNVTDDSYNATVALAAQLEEAGVEFESDGSNPDHGDVWETWQEALRDFSTRIFQDVDDHGMSEGHIALEAEHVLPAPGTTPTPWIEDNGVVTFETTKFADAKNVNVWANWGPSGNWLRIPMVREGDRWTLTVGALPGGSYYYRLTGDRVDAKDSGNPTVVNSEPNWSTFYVDGEGLRAEYTKDVAPEQRGAVAVMDYSSIAGTTRQAYVWTPPGYDADRAEAYPVLYLQHGGGQTWSDWIQVGRAAQILDNHYAKGTITPMVVVMANGNGVDFPREITERITTAAEAAYNVSSEGAQRAVAGLSMGSGHALSTLWAHPGEFGYVGAFSAFGNVPAGADIAAINNGTKLLSIYTGDFQDFTYQNTLSLIGSLKARGVNHEFNTPIPGPHSWDVWQKALIDFLPKLFPAG</sequence>
<comment type="catalytic activity">
    <reaction evidence="8">
        <text>an acyl-CoA + a 1,2-diacyl-sn-glycerol = a triacyl-sn-glycerol + CoA</text>
        <dbReference type="Rhea" id="RHEA:10868"/>
        <dbReference type="ChEBI" id="CHEBI:17815"/>
        <dbReference type="ChEBI" id="CHEBI:57287"/>
        <dbReference type="ChEBI" id="CHEBI:58342"/>
        <dbReference type="ChEBI" id="CHEBI:64615"/>
        <dbReference type="EC" id="2.3.1.20"/>
    </reaction>
</comment>
<dbReference type="InterPro" id="IPR014756">
    <property type="entry name" value="Ig_E-set"/>
</dbReference>
<dbReference type="PANTHER" id="PTHR48098:SF1">
    <property type="entry name" value="DIACYLGLYCEROL ACYLTRANSFERASE_MYCOLYLTRANSFERASE AG85A"/>
    <property type="match status" value="1"/>
</dbReference>
<name>A0A939TR45_9MICO</name>
<feature type="signal peptide" evidence="9">
    <location>
        <begin position="1"/>
        <end position="40"/>
    </location>
</feature>
<dbReference type="GO" id="GO:0004144">
    <property type="term" value="F:diacylglycerol O-acyltransferase activity"/>
    <property type="evidence" value="ECO:0007669"/>
    <property type="project" value="UniProtKB-EC"/>
</dbReference>
<comment type="similarity">
    <text evidence="2">Belongs to the mycobacterial A85 antigen family.</text>
</comment>
<keyword evidence="6" id="KW-0012">Acyltransferase</keyword>
<dbReference type="SUPFAM" id="SSF53474">
    <property type="entry name" value="alpha/beta-Hydrolases"/>
    <property type="match status" value="2"/>
</dbReference>
<dbReference type="EC" id="2.3.1.20" evidence="4"/>
<dbReference type="AlphaFoldDB" id="A0A939TR45"/>